<protein>
    <submittedName>
        <fullName evidence="13">Ion transport protein</fullName>
    </submittedName>
</protein>
<evidence type="ECO:0000256" key="7">
    <source>
        <dbReference type="ARBA" id="ARBA00022989"/>
    </source>
</evidence>
<dbReference type="PRINTS" id="PR00169">
    <property type="entry name" value="KCHANNEL"/>
</dbReference>
<feature type="transmembrane region" description="Helical" evidence="11">
    <location>
        <begin position="91"/>
        <end position="109"/>
    </location>
</feature>
<keyword evidence="14" id="KW-1185">Reference proteome</keyword>
<evidence type="ECO:0000256" key="5">
    <source>
        <dbReference type="ARBA" id="ARBA00022826"/>
    </source>
</evidence>
<evidence type="ECO:0000256" key="3">
    <source>
        <dbReference type="ARBA" id="ARBA00022538"/>
    </source>
</evidence>
<comment type="subcellular location">
    <subcellularLocation>
        <location evidence="1">Membrane</location>
        <topology evidence="1">Multi-pass membrane protein</topology>
    </subcellularLocation>
</comment>
<dbReference type="PANTHER" id="PTHR11537">
    <property type="entry name" value="VOLTAGE-GATED POTASSIUM CHANNEL"/>
    <property type="match status" value="1"/>
</dbReference>
<accession>A0A1I2E7J0</accession>
<dbReference type="InterPro" id="IPR005821">
    <property type="entry name" value="Ion_trans_dom"/>
</dbReference>
<keyword evidence="4 11" id="KW-0812">Transmembrane</keyword>
<feature type="domain" description="Ion transport" evidence="12">
    <location>
        <begin position="24"/>
        <end position="214"/>
    </location>
</feature>
<evidence type="ECO:0000256" key="9">
    <source>
        <dbReference type="ARBA" id="ARBA00023136"/>
    </source>
</evidence>
<dbReference type="InterPro" id="IPR028325">
    <property type="entry name" value="VG_K_chnl"/>
</dbReference>
<feature type="transmembrane region" description="Helical" evidence="11">
    <location>
        <begin position="224"/>
        <end position="249"/>
    </location>
</feature>
<dbReference type="GO" id="GO:0008076">
    <property type="term" value="C:voltage-gated potassium channel complex"/>
    <property type="evidence" value="ECO:0007669"/>
    <property type="project" value="InterPro"/>
</dbReference>
<keyword evidence="6" id="KW-0630">Potassium</keyword>
<keyword evidence="7 11" id="KW-1133">Transmembrane helix</keyword>
<evidence type="ECO:0000256" key="8">
    <source>
        <dbReference type="ARBA" id="ARBA00023065"/>
    </source>
</evidence>
<keyword evidence="10" id="KW-0407">Ion channel</keyword>
<dbReference type="OrthoDB" id="9799090at2"/>
<dbReference type="GO" id="GO:0005249">
    <property type="term" value="F:voltage-gated potassium channel activity"/>
    <property type="evidence" value="ECO:0007669"/>
    <property type="project" value="InterPro"/>
</dbReference>
<evidence type="ECO:0000256" key="10">
    <source>
        <dbReference type="ARBA" id="ARBA00023303"/>
    </source>
</evidence>
<dbReference type="PANTHER" id="PTHR11537:SF254">
    <property type="entry name" value="POTASSIUM VOLTAGE-GATED CHANNEL PROTEIN SHAB"/>
    <property type="match status" value="1"/>
</dbReference>
<feature type="transmembrane region" description="Helical" evidence="11">
    <location>
        <begin position="59"/>
        <end position="79"/>
    </location>
</feature>
<feature type="transmembrane region" description="Helical" evidence="11">
    <location>
        <begin position="151"/>
        <end position="170"/>
    </location>
</feature>
<reference evidence="13 14" key="1">
    <citation type="submission" date="2016-10" db="EMBL/GenBank/DDBJ databases">
        <authorList>
            <person name="de Groot N.N."/>
        </authorList>
    </citation>
    <scope>NUCLEOTIDE SEQUENCE [LARGE SCALE GENOMIC DNA]</scope>
    <source>
        <strain>GEY</strain>
        <strain evidence="14">DSM 9560</strain>
    </source>
</reference>
<name>A0A1I2E7J0_9BACT</name>
<keyword evidence="8" id="KW-0406">Ion transport</keyword>
<evidence type="ECO:0000256" key="4">
    <source>
        <dbReference type="ARBA" id="ARBA00022692"/>
    </source>
</evidence>
<dbReference type="RefSeq" id="WP_091542128.1">
    <property type="nucleotide sequence ID" value="NZ_FONY01000009.1"/>
</dbReference>
<evidence type="ECO:0000259" key="12">
    <source>
        <dbReference type="Pfam" id="PF00520"/>
    </source>
</evidence>
<keyword evidence="2" id="KW-0813">Transport</keyword>
<evidence type="ECO:0000313" key="14">
    <source>
        <dbReference type="Proteomes" id="UP000199513"/>
    </source>
</evidence>
<evidence type="ECO:0000256" key="11">
    <source>
        <dbReference type="SAM" id="Phobius"/>
    </source>
</evidence>
<organism evidence="13 14">
    <name type="scientific">Thermoflexibacter ruber</name>
    <dbReference type="NCBI Taxonomy" id="1003"/>
    <lineage>
        <taxon>Bacteria</taxon>
        <taxon>Pseudomonadati</taxon>
        <taxon>Bacteroidota</taxon>
        <taxon>Cytophagia</taxon>
        <taxon>Cytophagales</taxon>
        <taxon>Thermoflexibacteraceae</taxon>
        <taxon>Thermoflexibacter</taxon>
    </lineage>
</organism>
<dbReference type="SUPFAM" id="SSF81324">
    <property type="entry name" value="Voltage-gated potassium channels"/>
    <property type="match status" value="1"/>
</dbReference>
<dbReference type="AlphaFoldDB" id="A0A1I2E7J0"/>
<evidence type="ECO:0000256" key="1">
    <source>
        <dbReference type="ARBA" id="ARBA00004141"/>
    </source>
</evidence>
<dbReference type="Proteomes" id="UP000199513">
    <property type="component" value="Unassembled WGS sequence"/>
</dbReference>
<dbReference type="STRING" id="1003.SAMN04488541_100943"/>
<evidence type="ECO:0000256" key="6">
    <source>
        <dbReference type="ARBA" id="ARBA00022958"/>
    </source>
</evidence>
<keyword evidence="9 11" id="KW-0472">Membrane</keyword>
<dbReference type="GO" id="GO:0001508">
    <property type="term" value="P:action potential"/>
    <property type="evidence" value="ECO:0007669"/>
    <property type="project" value="TreeGrafter"/>
</dbReference>
<dbReference type="Gene3D" id="1.10.287.70">
    <property type="match status" value="1"/>
</dbReference>
<evidence type="ECO:0000313" key="13">
    <source>
        <dbReference type="EMBL" id="SFE88902.1"/>
    </source>
</evidence>
<dbReference type="EMBL" id="FONY01000009">
    <property type="protein sequence ID" value="SFE88902.1"/>
    <property type="molecule type" value="Genomic_DNA"/>
</dbReference>
<sequence length="512" mass="59344">MVNRQLIAEIFDLNVKTTPIAKQIDNFIYATILVSTLVVTLETILPMDYLPNLQAFETIVTIIFLVELLSKLSVLDILFIRHRRKWERTLLVFYLLIDFAAVIPPMIFLLSNTAHHDYFLTLRLLRIFKAFQHDHSIELILRAIIKKQTELVKSALVVIVATVFLSVLLYEVENDFEFGNGVGGEQTKIKDIFTAMTWAFAVFVDDATGHIENGLMPVTPLGKLIAAIIGLLKIGIVVIPTGIIATGFIEVIDENKLQKQYQKLKEAFRKKHNEILGVEVFERPRTLFTLKDALFIHENNIFNILEGKKGFRVRAVHSAEDEKYVDTNLIEHYAYQDITLYGARIDRENSKHLIITPNSCADTGVGYFAYCTSELLNADLISNELYQKNSLNLDYDFDFLNNELYWQDNHLEMSKKERKKLPTKHQALFQFKEDILKLKEYQHILVVESAKNLDSEFELEKMSMSKCQYQLLIWLCSHCENVFEIKVNHKILESYMFFEQVKRISNEIKMLT</sequence>
<keyword evidence="5" id="KW-0631">Potassium channel</keyword>
<dbReference type="Pfam" id="PF00520">
    <property type="entry name" value="Ion_trans"/>
    <property type="match status" value="1"/>
</dbReference>
<gene>
    <name evidence="13" type="ORF">SAMN04488541_100943</name>
</gene>
<keyword evidence="3" id="KW-0633">Potassium transport</keyword>
<proteinExistence type="predicted"/>
<evidence type="ECO:0000256" key="2">
    <source>
        <dbReference type="ARBA" id="ARBA00022448"/>
    </source>
</evidence>
<feature type="transmembrane region" description="Helical" evidence="11">
    <location>
        <begin position="27"/>
        <end position="47"/>
    </location>
</feature>